<dbReference type="PRINTS" id="PR02095">
    <property type="entry name" value="TRNSPORTRHRG"/>
</dbReference>
<keyword evidence="5 10" id="KW-0812">Transmembrane</keyword>
<keyword evidence="9" id="KW-0458">Lysosome</keyword>
<evidence type="ECO:0000256" key="5">
    <source>
        <dbReference type="ARBA" id="ARBA00022692"/>
    </source>
</evidence>
<organism evidence="11 12">
    <name type="scientific">Candidula unifasciata</name>
    <dbReference type="NCBI Taxonomy" id="100452"/>
    <lineage>
        <taxon>Eukaryota</taxon>
        <taxon>Metazoa</taxon>
        <taxon>Spiralia</taxon>
        <taxon>Lophotrochozoa</taxon>
        <taxon>Mollusca</taxon>
        <taxon>Gastropoda</taxon>
        <taxon>Heterobranchia</taxon>
        <taxon>Euthyneura</taxon>
        <taxon>Panpulmonata</taxon>
        <taxon>Eupulmonata</taxon>
        <taxon>Stylommatophora</taxon>
        <taxon>Helicina</taxon>
        <taxon>Helicoidea</taxon>
        <taxon>Geomitridae</taxon>
        <taxon>Candidula</taxon>
    </lineage>
</organism>
<dbReference type="GO" id="GO:0010008">
    <property type="term" value="C:endosome membrane"/>
    <property type="evidence" value="ECO:0007669"/>
    <property type="project" value="UniProtKB-SubCell"/>
</dbReference>
<comment type="subcellular location">
    <subcellularLocation>
        <location evidence="2">Endosome membrane</location>
        <topology evidence="2">Multi-pass membrane protein</topology>
    </subcellularLocation>
    <subcellularLocation>
        <location evidence="1">Lysosome membrane</location>
        <topology evidence="1">Multi-pass membrane protein</topology>
    </subcellularLocation>
</comment>
<evidence type="ECO:0000313" key="11">
    <source>
        <dbReference type="EMBL" id="CAG5135743.1"/>
    </source>
</evidence>
<dbReference type="AlphaFoldDB" id="A0A8S4A1I2"/>
<dbReference type="GO" id="GO:0020037">
    <property type="term" value="F:heme binding"/>
    <property type="evidence" value="ECO:0007669"/>
    <property type="project" value="TreeGrafter"/>
</dbReference>
<comment type="caution">
    <text evidence="11">The sequence shown here is derived from an EMBL/GenBank/DDBJ whole genome shotgun (WGS) entry which is preliminary data.</text>
</comment>
<evidence type="ECO:0000256" key="4">
    <source>
        <dbReference type="ARBA" id="ARBA00022448"/>
    </source>
</evidence>
<evidence type="ECO:0000256" key="6">
    <source>
        <dbReference type="ARBA" id="ARBA00022753"/>
    </source>
</evidence>
<dbReference type="Pfam" id="PF16954">
    <property type="entry name" value="HRG"/>
    <property type="match status" value="1"/>
</dbReference>
<sequence length="172" mass="19273">MEGNVRYSPQVSSCSIKVRLVLSSIGVAVGLIVFFFFSFHYRNYNAGLWGLVSGLAAGLALGVTIAYSKHVWDGNPRQLKNFMLTGCFIQLAGICGFVAYLVLAISKNQDLIEYGDGYYLTTVWCFMTWKWGFALLMYSRTFLRSYQEKESLIQGEEAFGNKSAYDSVGDKQ</sequence>
<dbReference type="PANTHER" id="PTHR31525:SF1">
    <property type="entry name" value="HEME TRANSPORTER HRG1"/>
    <property type="match status" value="1"/>
</dbReference>
<feature type="transmembrane region" description="Helical" evidence="10">
    <location>
        <begin position="20"/>
        <end position="41"/>
    </location>
</feature>
<accession>A0A8S4A1I2</accession>
<keyword evidence="6" id="KW-0967">Endosome</keyword>
<dbReference type="EMBL" id="CAJHNH020008455">
    <property type="protein sequence ID" value="CAG5135743.1"/>
    <property type="molecule type" value="Genomic_DNA"/>
</dbReference>
<evidence type="ECO:0000256" key="10">
    <source>
        <dbReference type="SAM" id="Phobius"/>
    </source>
</evidence>
<proteinExistence type="inferred from homology"/>
<dbReference type="GO" id="GO:0005886">
    <property type="term" value="C:plasma membrane"/>
    <property type="evidence" value="ECO:0007669"/>
    <property type="project" value="TreeGrafter"/>
</dbReference>
<dbReference type="GO" id="GO:0015232">
    <property type="term" value="F:heme transmembrane transporter activity"/>
    <property type="evidence" value="ECO:0007669"/>
    <property type="project" value="InterPro"/>
</dbReference>
<gene>
    <name evidence="11" type="ORF">CUNI_LOCUS21301</name>
</gene>
<feature type="transmembrane region" description="Helical" evidence="10">
    <location>
        <begin position="47"/>
        <end position="67"/>
    </location>
</feature>
<dbReference type="OrthoDB" id="5954402at2759"/>
<dbReference type="Proteomes" id="UP000678393">
    <property type="component" value="Unassembled WGS sequence"/>
</dbReference>
<comment type="similarity">
    <text evidence="3">Belongs to the HRG family.</text>
</comment>
<dbReference type="InterPro" id="IPR026218">
    <property type="entry name" value="HRG"/>
</dbReference>
<evidence type="ECO:0000256" key="1">
    <source>
        <dbReference type="ARBA" id="ARBA00004155"/>
    </source>
</evidence>
<keyword evidence="7 10" id="KW-1133">Transmembrane helix</keyword>
<name>A0A8S4A1I2_9EUPU</name>
<evidence type="ECO:0000313" key="12">
    <source>
        <dbReference type="Proteomes" id="UP000678393"/>
    </source>
</evidence>
<feature type="transmembrane region" description="Helical" evidence="10">
    <location>
        <begin position="117"/>
        <end position="138"/>
    </location>
</feature>
<feature type="transmembrane region" description="Helical" evidence="10">
    <location>
        <begin position="79"/>
        <end position="105"/>
    </location>
</feature>
<evidence type="ECO:0000256" key="2">
    <source>
        <dbReference type="ARBA" id="ARBA00004337"/>
    </source>
</evidence>
<dbReference type="PANTHER" id="PTHR31525">
    <property type="entry name" value="HEME TRANSPORTER HRG1"/>
    <property type="match status" value="1"/>
</dbReference>
<protein>
    <submittedName>
        <fullName evidence="11">Uncharacterized protein</fullName>
    </submittedName>
</protein>
<evidence type="ECO:0000256" key="3">
    <source>
        <dbReference type="ARBA" id="ARBA00006203"/>
    </source>
</evidence>
<evidence type="ECO:0000256" key="8">
    <source>
        <dbReference type="ARBA" id="ARBA00023136"/>
    </source>
</evidence>
<dbReference type="GO" id="GO:0005765">
    <property type="term" value="C:lysosomal membrane"/>
    <property type="evidence" value="ECO:0007669"/>
    <property type="project" value="UniProtKB-SubCell"/>
</dbReference>
<keyword evidence="12" id="KW-1185">Reference proteome</keyword>
<reference evidence="11" key="1">
    <citation type="submission" date="2021-04" db="EMBL/GenBank/DDBJ databases">
        <authorList>
            <consortium name="Molecular Ecology Group"/>
        </authorList>
    </citation>
    <scope>NUCLEOTIDE SEQUENCE</scope>
</reference>
<keyword evidence="4" id="KW-0813">Transport</keyword>
<evidence type="ECO:0000256" key="7">
    <source>
        <dbReference type="ARBA" id="ARBA00022989"/>
    </source>
</evidence>
<evidence type="ECO:0000256" key="9">
    <source>
        <dbReference type="ARBA" id="ARBA00023228"/>
    </source>
</evidence>
<keyword evidence="8 10" id="KW-0472">Membrane</keyword>